<dbReference type="OrthoDB" id="5862608at2759"/>
<accession>A0A3M0J9B9</accession>
<dbReference type="FunFam" id="3.30.1370.10:FF:000036">
    <property type="entry name" value="KH RNA binding domain containing, signal transduction associated 1"/>
    <property type="match status" value="1"/>
</dbReference>
<dbReference type="PANTHER" id="PTHR12995">
    <property type="entry name" value="FI21814P1"/>
    <property type="match status" value="1"/>
</dbReference>
<evidence type="ECO:0000256" key="3">
    <source>
        <dbReference type="ARBA" id="ARBA00004496"/>
    </source>
</evidence>
<protein>
    <recommendedName>
        <fullName evidence="24">KH domain-containing, RNA-binding, signal transduction-associated protein 1</fullName>
    </recommendedName>
    <alternativeName>
        <fullName evidence="25">Src-associated in mitosis 68 kDa protein</fullName>
    </alternativeName>
    <alternativeName>
        <fullName evidence="23">Transmembrane protein 39B</fullName>
    </alternativeName>
</protein>
<dbReference type="GO" id="GO:0005634">
    <property type="term" value="C:nucleus"/>
    <property type="evidence" value="ECO:0007669"/>
    <property type="project" value="UniProtKB-SubCell"/>
</dbReference>
<evidence type="ECO:0000256" key="8">
    <source>
        <dbReference type="ARBA" id="ARBA00022553"/>
    </source>
</evidence>
<dbReference type="Gene3D" id="3.30.1370.10">
    <property type="entry name" value="K Homology domain, type 1"/>
    <property type="match status" value="2"/>
</dbReference>
<evidence type="ECO:0000256" key="23">
    <source>
        <dbReference type="ARBA" id="ARBA00039169"/>
    </source>
</evidence>
<dbReference type="InterPro" id="IPR032335">
    <property type="entry name" value="Sam68-YY"/>
</dbReference>
<feature type="transmembrane region" description="Helical" evidence="28">
    <location>
        <begin position="887"/>
        <end position="906"/>
    </location>
</feature>
<evidence type="ECO:0000313" key="30">
    <source>
        <dbReference type="EMBL" id="RMB91206.1"/>
    </source>
</evidence>
<feature type="transmembrane region" description="Helical" evidence="28">
    <location>
        <begin position="790"/>
        <end position="807"/>
    </location>
</feature>
<keyword evidence="11" id="KW-0256">Endoplasmic reticulum</keyword>
<name>A0A3M0J9B9_HIRRU</name>
<keyword evidence="16" id="KW-0729">SH3-binding</keyword>
<dbReference type="GO" id="GO:0003723">
    <property type="term" value="F:RNA binding"/>
    <property type="evidence" value="ECO:0007669"/>
    <property type="project" value="UniProtKB-UniRule"/>
</dbReference>
<dbReference type="InterPro" id="IPR004087">
    <property type="entry name" value="KH_dom"/>
</dbReference>
<keyword evidence="18" id="KW-0804">Transcription</keyword>
<comment type="similarity">
    <text evidence="5">Belongs to the TMEM39 family.</text>
</comment>
<comment type="subcellular location">
    <subcellularLocation>
        <location evidence="3">Cytoplasm</location>
    </subcellularLocation>
    <subcellularLocation>
        <location evidence="2">Endoplasmic reticulum membrane</location>
        <topology evidence="2">Multi-pass membrane protein</topology>
    </subcellularLocation>
    <subcellularLocation>
        <location evidence="1">Nucleus</location>
    </subcellularLocation>
</comment>
<evidence type="ECO:0000256" key="19">
    <source>
        <dbReference type="ARBA" id="ARBA00023180"/>
    </source>
</evidence>
<evidence type="ECO:0000256" key="15">
    <source>
        <dbReference type="ARBA" id="ARBA00023015"/>
    </source>
</evidence>
<evidence type="ECO:0000256" key="26">
    <source>
        <dbReference type="PROSITE-ProRule" id="PRU00117"/>
    </source>
</evidence>
<keyword evidence="13 28" id="KW-1133">Transmembrane helix</keyword>
<feature type="transmembrane region" description="Helical" evidence="28">
    <location>
        <begin position="918"/>
        <end position="935"/>
    </location>
</feature>
<dbReference type="InterPro" id="IPR032571">
    <property type="entry name" value="Qua1_dom"/>
</dbReference>
<feature type="domain" description="K Homology" evidence="29">
    <location>
        <begin position="347"/>
        <end position="445"/>
    </location>
</feature>
<proteinExistence type="inferred from homology"/>
<keyword evidence="7" id="KW-0963">Cytoplasm</keyword>
<evidence type="ECO:0000256" key="22">
    <source>
        <dbReference type="ARBA" id="ARBA00037372"/>
    </source>
</evidence>
<dbReference type="GO" id="GO:0017124">
    <property type="term" value="F:SH3 domain binding"/>
    <property type="evidence" value="ECO:0007669"/>
    <property type="project" value="UniProtKB-KW"/>
</dbReference>
<dbReference type="PANTHER" id="PTHR12995:SF2">
    <property type="entry name" value="TRANSMEMBRANE PROTEIN 39B"/>
    <property type="match status" value="1"/>
</dbReference>
<keyword evidence="6" id="KW-0488">Methylation</keyword>
<keyword evidence="9" id="KW-0507">mRNA processing</keyword>
<evidence type="ECO:0000256" key="1">
    <source>
        <dbReference type="ARBA" id="ARBA00004123"/>
    </source>
</evidence>
<dbReference type="GO" id="GO:0005789">
    <property type="term" value="C:endoplasmic reticulum membrane"/>
    <property type="evidence" value="ECO:0007669"/>
    <property type="project" value="UniProtKB-SubCell"/>
</dbReference>
<evidence type="ECO:0000256" key="7">
    <source>
        <dbReference type="ARBA" id="ARBA00022490"/>
    </source>
</evidence>
<dbReference type="GO" id="GO:0006397">
    <property type="term" value="P:mRNA processing"/>
    <property type="evidence" value="ECO:0007669"/>
    <property type="project" value="UniProtKB-KW"/>
</dbReference>
<keyword evidence="15" id="KW-0805">Transcription regulation</keyword>
<feature type="transmembrane region" description="Helical" evidence="28">
    <location>
        <begin position="757"/>
        <end position="775"/>
    </location>
</feature>
<organism evidence="30 31">
    <name type="scientific">Hirundo rustica rustica</name>
    <dbReference type="NCBI Taxonomy" id="333673"/>
    <lineage>
        <taxon>Eukaryota</taxon>
        <taxon>Metazoa</taxon>
        <taxon>Chordata</taxon>
        <taxon>Craniata</taxon>
        <taxon>Vertebrata</taxon>
        <taxon>Euteleostomi</taxon>
        <taxon>Archelosauria</taxon>
        <taxon>Archosauria</taxon>
        <taxon>Dinosauria</taxon>
        <taxon>Saurischia</taxon>
        <taxon>Theropoda</taxon>
        <taxon>Coelurosauria</taxon>
        <taxon>Aves</taxon>
        <taxon>Neognathae</taxon>
        <taxon>Neoaves</taxon>
        <taxon>Telluraves</taxon>
        <taxon>Australaves</taxon>
        <taxon>Passeriformes</taxon>
        <taxon>Sylvioidea</taxon>
        <taxon>Hirundinidae</taxon>
        <taxon>Hirundo</taxon>
    </lineage>
</organism>
<evidence type="ECO:0000256" key="14">
    <source>
        <dbReference type="ARBA" id="ARBA00022990"/>
    </source>
</evidence>
<feature type="compositionally biased region" description="Pro residues" evidence="27">
    <location>
        <begin position="199"/>
        <end position="212"/>
    </location>
</feature>
<dbReference type="EMBL" id="QRBI01000238">
    <property type="protein sequence ID" value="RMB91206.1"/>
    <property type="molecule type" value="Genomic_DNA"/>
</dbReference>
<evidence type="ECO:0000256" key="12">
    <source>
        <dbReference type="ARBA" id="ARBA00022884"/>
    </source>
</evidence>
<evidence type="ECO:0000256" key="5">
    <source>
        <dbReference type="ARBA" id="ARBA00010737"/>
    </source>
</evidence>
<evidence type="ECO:0000256" key="20">
    <source>
        <dbReference type="ARBA" id="ARBA00023242"/>
    </source>
</evidence>
<keyword evidence="20" id="KW-0539">Nucleus</keyword>
<feature type="domain" description="K Homology" evidence="29">
    <location>
        <begin position="59"/>
        <end position="157"/>
    </location>
</feature>
<keyword evidence="17 28" id="KW-0472">Membrane</keyword>
<dbReference type="AlphaFoldDB" id="A0A3M0J9B9"/>
<dbReference type="InterPro" id="IPR055256">
    <property type="entry name" value="KH_1_KHDC4/BBP-like"/>
</dbReference>
<keyword evidence="31" id="KW-1185">Reference proteome</keyword>
<dbReference type="SMART" id="SM00322">
    <property type="entry name" value="KH"/>
    <property type="match status" value="2"/>
</dbReference>
<dbReference type="InterPro" id="IPR036612">
    <property type="entry name" value="KH_dom_type_1_sf"/>
</dbReference>
<sequence length="958" mass="108716">MEPENKYLPELMAEKDSLDPSFTHAMQLLTAEIEKIQKGETTKKDEEENYLDLFSHKNMKLKERVLIPVKQYPKFNFVGKILGPQGNTIKRLQEETGAKISVLGKGSMRDKAKEEELRKGGDPKYAHLNMDLHVFIEVFGPPCEAYGLMAHAMEEVKKFLVPDMMDDICQEQFLELSYLNGVPEPNRGRGVPGRGRGAAPPPPPPVPRGRGVVPPPPRGALVRGAPVRGAIARGATLARGVPPPPAVRGTPAPRARAAGIQRIPLPPPPVPESYEEYGYDDTYAEQSYEGYEGYYSQGQGDTEYYDYGHGEAQETYEAYEIEKIQKGETTKKDEEENYLDLFSHKNMKLKERVLIPVKQYPKFNFVGKILGPQGNTIKRLQEETGAKISVLGKGSMRDKAKEEELRKGGDPKYAHLNMDLHVFIEVFGPPCEAYGLMAHAMEEVKKFLVPGYDDTYAEQSYEGYEGYYSQGQGSEPLYGFRFLSVLIVSKEFGAVTRRGEEEEEEQGQRQLGSGSGTGLSSPPLAAQTVVPLRHCKIPELPVERSVLFELQLFFCHLVALFVHYINIYKTVWWYPPSHPPSHTSLNFHLIDFNVLTVTTIVLARRLIGAVVKEASQSGKVSLPRSVFLVVTRFAVLTGTGWSLCRSIIHLFRTYSFLNLLFLCYPFGMYIPFLQLNCDFRKAGLFAPVANIGPRDTGEVTARGRDYLTVLKETWKQHTRQMYGMEAMPSHACCLSPDLIRNEVEFLKMDFNWRMKEVLVSSMLSAYYVAFVPVWFVKNTQYYDKRWSCELFLLVSISTSVILMQYLLPARYCDLLHKAAAHLGCWQKVDPALCSNVLQHQWTEECMWPQGVLVKHSKNVYKAVGHYNVAVPSDVSHFRFHFFFSKPLRILNILILLEGAVIFYQLYSLISSEKWHQTISLALILFSNYYAFFKLLRDRLVLGKAYSYAASRDSEQKLN</sequence>
<evidence type="ECO:0000256" key="17">
    <source>
        <dbReference type="ARBA" id="ARBA00023136"/>
    </source>
</evidence>
<evidence type="ECO:0000256" key="18">
    <source>
        <dbReference type="ARBA" id="ARBA00023163"/>
    </source>
</evidence>
<evidence type="ECO:0000256" key="11">
    <source>
        <dbReference type="ARBA" id="ARBA00022824"/>
    </source>
</evidence>
<evidence type="ECO:0000256" key="6">
    <source>
        <dbReference type="ARBA" id="ARBA00022481"/>
    </source>
</evidence>
<evidence type="ECO:0000259" key="29">
    <source>
        <dbReference type="SMART" id="SM00322"/>
    </source>
</evidence>
<comment type="caution">
    <text evidence="30">The sequence shown here is derived from an EMBL/GenBank/DDBJ whole genome shotgun (WGS) entry which is preliminary data.</text>
</comment>
<dbReference type="Proteomes" id="UP000269221">
    <property type="component" value="Unassembled WGS sequence"/>
</dbReference>
<feature type="region of interest" description="Disordered" evidence="27">
    <location>
        <begin position="497"/>
        <end position="521"/>
    </location>
</feature>
<dbReference type="Pfam" id="PF10271">
    <property type="entry name" value="Tmp39"/>
    <property type="match status" value="1"/>
</dbReference>
<evidence type="ECO:0000256" key="24">
    <source>
        <dbReference type="ARBA" id="ARBA00070445"/>
    </source>
</evidence>
<gene>
    <name evidence="30" type="ORF">DUI87_32342</name>
</gene>
<comment type="similarity">
    <text evidence="4">Belongs to the KHDRBS family.</text>
</comment>
<keyword evidence="14" id="KW-0007">Acetylation</keyword>
<keyword evidence="8" id="KW-0597">Phosphoprotein</keyword>
<keyword evidence="12 26" id="KW-0694">RNA-binding</keyword>
<dbReference type="Pfam" id="PF16568">
    <property type="entry name" value="Sam68-YY"/>
    <property type="match status" value="1"/>
</dbReference>
<evidence type="ECO:0000313" key="31">
    <source>
        <dbReference type="Proteomes" id="UP000269221"/>
    </source>
</evidence>
<evidence type="ECO:0000256" key="10">
    <source>
        <dbReference type="ARBA" id="ARBA00022692"/>
    </source>
</evidence>
<keyword evidence="19" id="KW-0325">Glycoprotein</keyword>
<feature type="region of interest" description="Disordered" evidence="27">
    <location>
        <begin position="181"/>
        <end position="212"/>
    </location>
</feature>
<dbReference type="SUPFAM" id="SSF54791">
    <property type="entry name" value="Eukaryotic type KH-domain (KH-domain type I)"/>
    <property type="match status" value="2"/>
</dbReference>
<dbReference type="Pfam" id="PF22675">
    <property type="entry name" value="KH-I_KHDC4-BBP"/>
    <property type="match status" value="2"/>
</dbReference>
<evidence type="ECO:0000256" key="2">
    <source>
        <dbReference type="ARBA" id="ARBA00004477"/>
    </source>
</evidence>
<reference evidence="30 31" key="1">
    <citation type="submission" date="2018-07" db="EMBL/GenBank/DDBJ databases">
        <title>A high quality draft genome assembly of the barn swallow (H. rustica rustica).</title>
        <authorList>
            <person name="Formenti G."/>
            <person name="Chiara M."/>
            <person name="Poveda L."/>
            <person name="Francoijs K.-J."/>
            <person name="Bonisoli-Alquati A."/>
            <person name="Canova L."/>
            <person name="Gianfranceschi L."/>
            <person name="Horner D.S."/>
            <person name="Saino N."/>
        </authorList>
    </citation>
    <scope>NUCLEOTIDE SEQUENCE [LARGE SCALE GENOMIC DNA]</scope>
    <source>
        <strain evidence="30">Chelidonia</strain>
        <tissue evidence="30">Blood</tissue>
    </source>
</reference>
<feature type="transmembrane region" description="Helical" evidence="28">
    <location>
        <begin position="654"/>
        <end position="672"/>
    </location>
</feature>
<keyword evidence="21" id="KW-0131">Cell cycle</keyword>
<dbReference type="Pfam" id="PF16274">
    <property type="entry name" value="Qua1"/>
    <property type="match status" value="1"/>
</dbReference>
<evidence type="ECO:0000256" key="13">
    <source>
        <dbReference type="ARBA" id="ARBA00022989"/>
    </source>
</evidence>
<evidence type="ECO:0000256" key="28">
    <source>
        <dbReference type="SAM" id="Phobius"/>
    </source>
</evidence>
<evidence type="ECO:0000256" key="25">
    <source>
        <dbReference type="ARBA" id="ARBA00078343"/>
    </source>
</evidence>
<evidence type="ECO:0000256" key="4">
    <source>
        <dbReference type="ARBA" id="ARBA00010174"/>
    </source>
</evidence>
<dbReference type="InterPro" id="IPR019397">
    <property type="entry name" value="Uncharacterised_TMEM39"/>
</dbReference>
<evidence type="ECO:0000256" key="9">
    <source>
        <dbReference type="ARBA" id="ARBA00022664"/>
    </source>
</evidence>
<evidence type="ECO:0000256" key="16">
    <source>
        <dbReference type="ARBA" id="ARBA00023036"/>
    </source>
</evidence>
<evidence type="ECO:0000256" key="21">
    <source>
        <dbReference type="ARBA" id="ARBA00023306"/>
    </source>
</evidence>
<comment type="function">
    <text evidence="22">May protect the cells against DNA damage caused by exposure to the cold-warming stress and facilitates tissue damage repair during the recovery phase.</text>
</comment>
<evidence type="ECO:0000256" key="27">
    <source>
        <dbReference type="SAM" id="MobiDB-lite"/>
    </source>
</evidence>
<dbReference type="PROSITE" id="PS50084">
    <property type="entry name" value="KH_TYPE_1"/>
    <property type="match status" value="2"/>
</dbReference>
<keyword evidence="10 28" id="KW-0812">Transmembrane</keyword>
<dbReference type="CDD" id="cd22468">
    <property type="entry name" value="KH-I_KHDRBS1"/>
    <property type="match status" value="2"/>
</dbReference>